<name>A0A2A2FLM7_9EURY</name>
<dbReference type="Proteomes" id="UP000218083">
    <property type="component" value="Unassembled WGS sequence"/>
</dbReference>
<sequence length="66" mass="7364">MTELATSVHRSIAEVKRGEWNAVVAQQSRTGSGFERYEWLGSLAGRVLCALGSDRIVSRLFARRAR</sequence>
<dbReference type="RefSeq" id="WP_095635678.1">
    <property type="nucleotide sequence ID" value="NZ_NSKC01000001.1"/>
</dbReference>
<dbReference type="OrthoDB" id="135106at2157"/>
<organism evidence="1 2">
    <name type="scientific">Halorubrum salipaludis</name>
    <dbReference type="NCBI Taxonomy" id="2032630"/>
    <lineage>
        <taxon>Archaea</taxon>
        <taxon>Methanobacteriati</taxon>
        <taxon>Methanobacteriota</taxon>
        <taxon>Stenosarchaea group</taxon>
        <taxon>Halobacteria</taxon>
        <taxon>Halobacteriales</taxon>
        <taxon>Haloferacaceae</taxon>
        <taxon>Halorubrum</taxon>
    </lineage>
</organism>
<comment type="caution">
    <text evidence="1">The sequence shown here is derived from an EMBL/GenBank/DDBJ whole genome shotgun (WGS) entry which is preliminary data.</text>
</comment>
<evidence type="ECO:0000313" key="2">
    <source>
        <dbReference type="Proteomes" id="UP000218083"/>
    </source>
</evidence>
<dbReference type="EMBL" id="NSKC01000001">
    <property type="protein sequence ID" value="PAU85567.1"/>
    <property type="molecule type" value="Genomic_DNA"/>
</dbReference>
<reference evidence="1 2" key="1">
    <citation type="submission" date="2017-08" db="EMBL/GenBank/DDBJ databases">
        <title>The strain WRN001 was isolated from Binhai saline alkaline soil, Tianjin, China.</title>
        <authorList>
            <person name="Liu D."/>
            <person name="Zhang G."/>
        </authorList>
    </citation>
    <scope>NUCLEOTIDE SEQUENCE [LARGE SCALE GENOMIC DNA]</scope>
    <source>
        <strain evidence="1 2">WN019</strain>
    </source>
</reference>
<dbReference type="AlphaFoldDB" id="A0A2A2FLM7"/>
<evidence type="ECO:0000313" key="1">
    <source>
        <dbReference type="EMBL" id="PAU85567.1"/>
    </source>
</evidence>
<proteinExistence type="predicted"/>
<keyword evidence="2" id="KW-1185">Reference proteome</keyword>
<gene>
    <name evidence="1" type="ORF">CK500_02550</name>
</gene>
<accession>A0A2A2FLM7</accession>
<protein>
    <submittedName>
        <fullName evidence="1">Uncharacterized protein</fullName>
    </submittedName>
</protein>